<evidence type="ECO:0000313" key="5">
    <source>
        <dbReference type="Proteomes" id="UP001198163"/>
    </source>
</evidence>
<dbReference type="RefSeq" id="WP_230753737.1">
    <property type="nucleotide sequence ID" value="NZ_JAINWA010000001.1"/>
</dbReference>
<dbReference type="EMBL" id="JAINWA010000001">
    <property type="protein sequence ID" value="MCD1653999.1"/>
    <property type="molecule type" value="Genomic_DNA"/>
</dbReference>
<proteinExistence type="predicted"/>
<gene>
    <name evidence="4" type="ORF">K7J14_04710</name>
</gene>
<dbReference type="SUPFAM" id="SSF55874">
    <property type="entry name" value="ATPase domain of HSP90 chaperone/DNA topoisomerase II/histidine kinase"/>
    <property type="match status" value="1"/>
</dbReference>
<dbReference type="EC" id="2.7.13.3" evidence="2"/>
<dbReference type="SMART" id="SM00387">
    <property type="entry name" value="HATPase_c"/>
    <property type="match status" value="1"/>
</dbReference>
<evidence type="ECO:0000313" key="4">
    <source>
        <dbReference type="EMBL" id="MCD1653999.1"/>
    </source>
</evidence>
<dbReference type="InterPro" id="IPR003594">
    <property type="entry name" value="HATPase_dom"/>
</dbReference>
<evidence type="ECO:0000256" key="1">
    <source>
        <dbReference type="ARBA" id="ARBA00000085"/>
    </source>
</evidence>
<feature type="domain" description="Histidine kinase" evidence="3">
    <location>
        <begin position="1"/>
        <end position="165"/>
    </location>
</feature>
<dbReference type="Pfam" id="PF02518">
    <property type="entry name" value="HATPase_c"/>
    <property type="match status" value="1"/>
</dbReference>
<evidence type="ECO:0000259" key="3">
    <source>
        <dbReference type="PROSITE" id="PS50109"/>
    </source>
</evidence>
<keyword evidence="5" id="KW-1185">Reference proteome</keyword>
<comment type="catalytic activity">
    <reaction evidence="1">
        <text>ATP + protein L-histidine = ADP + protein N-phospho-L-histidine.</text>
        <dbReference type="EC" id="2.7.13.3"/>
    </reaction>
</comment>
<evidence type="ECO:0000256" key="2">
    <source>
        <dbReference type="ARBA" id="ARBA00012438"/>
    </source>
</evidence>
<sequence length="176" mass="19580">MKDFSRTESRGELSQVFVEKLLEDTLNVSRNSWKYVAEATTDFKLNSPVEAYGDLLNQVFMNIIVNAAQAIQGQGRTELGAIRIETRREGNDAVIIISDDGPGIPEEHMRKLFDPFFTTKPIGQGTGLGLSVSYDRIVKKHTGVLSAENSPEGGARFIIRIPMEQPRDSLPVEEEL</sequence>
<name>A0AAE3JKJ4_9SPIR</name>
<dbReference type="InterPro" id="IPR005467">
    <property type="entry name" value="His_kinase_dom"/>
</dbReference>
<dbReference type="Proteomes" id="UP001198163">
    <property type="component" value="Unassembled WGS sequence"/>
</dbReference>
<dbReference type="InterPro" id="IPR036890">
    <property type="entry name" value="HATPase_C_sf"/>
</dbReference>
<dbReference type="Gene3D" id="3.30.565.10">
    <property type="entry name" value="Histidine kinase-like ATPase, C-terminal domain"/>
    <property type="match status" value="1"/>
</dbReference>
<comment type="caution">
    <text evidence="4">The sequence shown here is derived from an EMBL/GenBank/DDBJ whole genome shotgun (WGS) entry which is preliminary data.</text>
</comment>
<dbReference type="InterPro" id="IPR004358">
    <property type="entry name" value="Sig_transdc_His_kin-like_C"/>
</dbReference>
<dbReference type="GO" id="GO:0004673">
    <property type="term" value="F:protein histidine kinase activity"/>
    <property type="evidence" value="ECO:0007669"/>
    <property type="project" value="UniProtKB-EC"/>
</dbReference>
<dbReference type="PANTHER" id="PTHR43065">
    <property type="entry name" value="SENSOR HISTIDINE KINASE"/>
    <property type="match status" value="1"/>
</dbReference>
<reference evidence="4" key="1">
    <citation type="submission" date="2021-08" db="EMBL/GenBank/DDBJ databases">
        <title>Comparative analyses of Brucepasteria parasyntrophica and Teretinema zuelzerae.</title>
        <authorList>
            <person name="Song Y."/>
            <person name="Brune A."/>
        </authorList>
    </citation>
    <scope>NUCLEOTIDE SEQUENCE</scope>
    <source>
        <strain evidence="4">DSM 1903</strain>
    </source>
</reference>
<organism evidence="4 5">
    <name type="scientific">Teretinema zuelzerae</name>
    <dbReference type="NCBI Taxonomy" id="156"/>
    <lineage>
        <taxon>Bacteria</taxon>
        <taxon>Pseudomonadati</taxon>
        <taxon>Spirochaetota</taxon>
        <taxon>Spirochaetia</taxon>
        <taxon>Spirochaetales</taxon>
        <taxon>Treponemataceae</taxon>
        <taxon>Teretinema</taxon>
    </lineage>
</organism>
<accession>A0AAE3JKJ4</accession>
<dbReference type="AlphaFoldDB" id="A0AAE3JKJ4"/>
<dbReference type="PANTHER" id="PTHR43065:SF50">
    <property type="entry name" value="HISTIDINE KINASE"/>
    <property type="match status" value="1"/>
</dbReference>
<dbReference type="PROSITE" id="PS50109">
    <property type="entry name" value="HIS_KIN"/>
    <property type="match status" value="1"/>
</dbReference>
<protein>
    <recommendedName>
        <fullName evidence="2">histidine kinase</fullName>
        <ecNumber evidence="2">2.7.13.3</ecNumber>
    </recommendedName>
</protein>
<dbReference type="PRINTS" id="PR00344">
    <property type="entry name" value="BCTRLSENSOR"/>
</dbReference>